<reference evidence="2 3" key="1">
    <citation type="journal article" date="2012" name="PLoS Pathog.">
        <title>Diverse lifestyles and strategies of plant pathogenesis encoded in the genomes of eighteen Dothideomycetes fungi.</title>
        <authorList>
            <person name="Ohm R.A."/>
            <person name="Feau N."/>
            <person name="Henrissat B."/>
            <person name="Schoch C.L."/>
            <person name="Horwitz B.A."/>
            <person name="Barry K.W."/>
            <person name="Condon B.J."/>
            <person name="Copeland A.C."/>
            <person name="Dhillon B."/>
            <person name="Glaser F."/>
            <person name="Hesse C.N."/>
            <person name="Kosti I."/>
            <person name="LaButti K."/>
            <person name="Lindquist E.A."/>
            <person name="Lucas S."/>
            <person name="Salamov A.A."/>
            <person name="Bradshaw R.E."/>
            <person name="Ciuffetti L."/>
            <person name="Hamelin R.C."/>
            <person name="Kema G.H.J."/>
            <person name="Lawrence C."/>
            <person name="Scott J.A."/>
            <person name="Spatafora J.W."/>
            <person name="Turgeon B.G."/>
            <person name="de Wit P.J.G.M."/>
            <person name="Zhong S."/>
            <person name="Goodwin S.B."/>
            <person name="Grigoriev I.V."/>
        </authorList>
    </citation>
    <scope>NUCLEOTIDE SEQUENCE [LARGE SCALE GENOMIC DNA]</scope>
    <source>
        <strain evidence="3">28A</strain>
    </source>
</reference>
<keyword evidence="3" id="KW-1185">Reference proteome</keyword>
<accession>R0JYM3</accession>
<evidence type="ECO:0000313" key="3">
    <source>
        <dbReference type="Proteomes" id="UP000016935"/>
    </source>
</evidence>
<dbReference type="AlphaFoldDB" id="R0JYM3"/>
<reference evidence="2 3" key="2">
    <citation type="journal article" date="2013" name="PLoS Genet.">
        <title>Comparative genome structure, secondary metabolite, and effector coding capacity across Cochliobolus pathogens.</title>
        <authorList>
            <person name="Condon B.J."/>
            <person name="Leng Y."/>
            <person name="Wu D."/>
            <person name="Bushley K.E."/>
            <person name="Ohm R.A."/>
            <person name="Otillar R."/>
            <person name="Martin J."/>
            <person name="Schackwitz W."/>
            <person name="Grimwood J."/>
            <person name="MohdZainudin N."/>
            <person name="Xue C."/>
            <person name="Wang R."/>
            <person name="Manning V.A."/>
            <person name="Dhillon B."/>
            <person name="Tu Z.J."/>
            <person name="Steffenson B.J."/>
            <person name="Salamov A."/>
            <person name="Sun H."/>
            <person name="Lowry S."/>
            <person name="LaButti K."/>
            <person name="Han J."/>
            <person name="Copeland A."/>
            <person name="Lindquist E."/>
            <person name="Barry K."/>
            <person name="Schmutz J."/>
            <person name="Baker S.E."/>
            <person name="Ciuffetti L.M."/>
            <person name="Grigoriev I.V."/>
            <person name="Zhong S."/>
            <person name="Turgeon B.G."/>
        </authorList>
    </citation>
    <scope>NUCLEOTIDE SEQUENCE [LARGE SCALE GENOMIC DNA]</scope>
    <source>
        <strain evidence="3">28A</strain>
    </source>
</reference>
<feature type="region of interest" description="Disordered" evidence="1">
    <location>
        <begin position="294"/>
        <end position="342"/>
    </location>
</feature>
<dbReference type="EMBL" id="KB908866">
    <property type="protein sequence ID" value="EOA81347.1"/>
    <property type="molecule type" value="Genomic_DNA"/>
</dbReference>
<dbReference type="HOGENOM" id="CLU_686943_0_0_1"/>
<sequence length="446" mass="49595">MAESTAFPPFSPAVTQAAVQAASTAYPADYLIEHMLKLSHYLIDLANHSMLFGPAGSDPYSPSLHTLLLRLLNKQLAPSRLPTGFLTPEHTTAQVRLRSDKEAADRPLADYEDLYYALMSRMQEMYQLLKLRIQSGFNMASHAVCEDGPSLAELHASLAQYWTVFNDAACGRALDNAVREARVQAIREEVVRQVEIDNMTVEDAQEQLEQLYSADVYNGIVGLHFVQDWAPAMVGAYLEHKYRGMLDLEKKDAAARARTQRRLAKMNSVKESLAAAAAAADDKLRVQRHIAQAVKKTASTRRDSRHDNLSPTVLQETTTTTTTTLSQSSHHANLPNLHCSPESHVQLHPGTQHEAHAAALSSPQPDMQRERAYQEHLHTLVEWQMKTQRVSEYSSYLRARASHGAQHVVEGTRRTTESVAASDSADLLAPDVALDLDLHLGEDMEF</sequence>
<protein>
    <submittedName>
        <fullName evidence="2">Uncharacterized protein</fullName>
    </submittedName>
</protein>
<gene>
    <name evidence="2" type="ORF">SETTUDRAFT_35192</name>
</gene>
<dbReference type="eggNOG" id="ENOG502RIA5">
    <property type="taxonomic scope" value="Eukaryota"/>
</dbReference>
<dbReference type="OrthoDB" id="5419508at2759"/>
<dbReference type="Proteomes" id="UP000016935">
    <property type="component" value="Unassembled WGS sequence"/>
</dbReference>
<dbReference type="RefSeq" id="XP_008030657.1">
    <property type="nucleotide sequence ID" value="XM_008032466.1"/>
</dbReference>
<organism evidence="2 3">
    <name type="scientific">Exserohilum turcicum (strain 28A)</name>
    <name type="common">Northern leaf blight fungus</name>
    <name type="synonym">Setosphaeria turcica</name>
    <dbReference type="NCBI Taxonomy" id="671987"/>
    <lineage>
        <taxon>Eukaryota</taxon>
        <taxon>Fungi</taxon>
        <taxon>Dikarya</taxon>
        <taxon>Ascomycota</taxon>
        <taxon>Pezizomycotina</taxon>
        <taxon>Dothideomycetes</taxon>
        <taxon>Pleosporomycetidae</taxon>
        <taxon>Pleosporales</taxon>
        <taxon>Pleosporineae</taxon>
        <taxon>Pleosporaceae</taxon>
        <taxon>Exserohilum</taxon>
    </lineage>
</organism>
<name>R0JYM3_EXST2</name>
<dbReference type="GeneID" id="19403984"/>
<proteinExistence type="predicted"/>
<evidence type="ECO:0000313" key="2">
    <source>
        <dbReference type="EMBL" id="EOA81347.1"/>
    </source>
</evidence>
<evidence type="ECO:0000256" key="1">
    <source>
        <dbReference type="SAM" id="MobiDB-lite"/>
    </source>
</evidence>